<feature type="compositionally biased region" description="Low complexity" evidence="1">
    <location>
        <begin position="9"/>
        <end position="23"/>
    </location>
</feature>
<sequence length="75" mass="7871">PDTTPPTTPDTMPNSTLTTSSTTITVVESTRIPAQTTSSVIMSAEDLATAMTNSTRDRSSVIKPETTGDIITDLV</sequence>
<feature type="non-terminal residue" evidence="2">
    <location>
        <position position="75"/>
    </location>
</feature>
<protein>
    <submittedName>
        <fullName evidence="2">Uncharacterized protein</fullName>
    </submittedName>
</protein>
<reference evidence="2" key="1">
    <citation type="submission" date="2014-12" db="EMBL/GenBank/DDBJ databases">
        <title>Insight into the proteome of Arion vulgaris.</title>
        <authorList>
            <person name="Aradska J."/>
            <person name="Bulat T."/>
            <person name="Smidak R."/>
            <person name="Sarate P."/>
            <person name="Gangsoo J."/>
            <person name="Sialana F."/>
            <person name="Bilban M."/>
            <person name="Lubec G."/>
        </authorList>
    </citation>
    <scope>NUCLEOTIDE SEQUENCE</scope>
    <source>
        <tissue evidence="2">Skin</tissue>
    </source>
</reference>
<feature type="region of interest" description="Disordered" evidence="1">
    <location>
        <begin position="1"/>
        <end position="23"/>
    </location>
</feature>
<evidence type="ECO:0000256" key="1">
    <source>
        <dbReference type="SAM" id="MobiDB-lite"/>
    </source>
</evidence>
<name>A0A0B6Y8N1_9EUPU</name>
<proteinExistence type="predicted"/>
<evidence type="ECO:0000313" key="2">
    <source>
        <dbReference type="EMBL" id="CEK52697.1"/>
    </source>
</evidence>
<organism evidence="2">
    <name type="scientific">Arion vulgaris</name>
    <dbReference type="NCBI Taxonomy" id="1028688"/>
    <lineage>
        <taxon>Eukaryota</taxon>
        <taxon>Metazoa</taxon>
        <taxon>Spiralia</taxon>
        <taxon>Lophotrochozoa</taxon>
        <taxon>Mollusca</taxon>
        <taxon>Gastropoda</taxon>
        <taxon>Heterobranchia</taxon>
        <taxon>Euthyneura</taxon>
        <taxon>Panpulmonata</taxon>
        <taxon>Eupulmonata</taxon>
        <taxon>Stylommatophora</taxon>
        <taxon>Helicina</taxon>
        <taxon>Arionoidea</taxon>
        <taxon>Arionidae</taxon>
        <taxon>Arion</taxon>
    </lineage>
</organism>
<feature type="non-terminal residue" evidence="2">
    <location>
        <position position="1"/>
    </location>
</feature>
<dbReference type="EMBL" id="HACG01005832">
    <property type="protein sequence ID" value="CEK52697.1"/>
    <property type="molecule type" value="Transcribed_RNA"/>
</dbReference>
<gene>
    <name evidence="2" type="primary">ORF17738</name>
</gene>
<feature type="region of interest" description="Disordered" evidence="1">
    <location>
        <begin position="51"/>
        <end position="75"/>
    </location>
</feature>
<accession>A0A0B6Y8N1</accession>
<dbReference type="AlphaFoldDB" id="A0A0B6Y8N1"/>